<organism evidence="1 2">
    <name type="scientific">Xenorhabdus yunnanensis</name>
    <dbReference type="NCBI Taxonomy" id="3025878"/>
    <lineage>
        <taxon>Bacteria</taxon>
        <taxon>Pseudomonadati</taxon>
        <taxon>Pseudomonadota</taxon>
        <taxon>Gammaproteobacteria</taxon>
        <taxon>Enterobacterales</taxon>
        <taxon>Morganellaceae</taxon>
        <taxon>Xenorhabdus</taxon>
    </lineage>
</organism>
<proteinExistence type="predicted"/>
<gene>
    <name evidence="1" type="ORF">PSI23_17600</name>
</gene>
<dbReference type="EMBL" id="JAQRFI010000055">
    <property type="protein sequence ID" value="MDC9591051.1"/>
    <property type="molecule type" value="Genomic_DNA"/>
</dbReference>
<reference evidence="1 2" key="1">
    <citation type="submission" date="2023-02" db="EMBL/GenBank/DDBJ databases">
        <title>Entomopathogenic bacteria.</title>
        <authorList>
            <person name="Machado R.A."/>
        </authorList>
    </citation>
    <scope>NUCLEOTIDE SEQUENCE [LARGE SCALE GENOMIC DNA]</scope>
    <source>
        <strain evidence="1 2">XENO-10</strain>
    </source>
</reference>
<dbReference type="RefSeq" id="WP_273556293.1">
    <property type="nucleotide sequence ID" value="NZ_JAQRFI010000055.1"/>
</dbReference>
<dbReference type="Proteomes" id="UP001217178">
    <property type="component" value="Unassembled WGS sequence"/>
</dbReference>
<protein>
    <submittedName>
        <fullName evidence="1">DUF2622 domain-containing protein</fullName>
    </submittedName>
</protein>
<name>A0ABT5LIX2_9GAMM</name>
<evidence type="ECO:0000313" key="2">
    <source>
        <dbReference type="Proteomes" id="UP001217178"/>
    </source>
</evidence>
<comment type="caution">
    <text evidence="1">The sequence shown here is derived from an EMBL/GenBank/DDBJ whole genome shotgun (WGS) entry which is preliminary data.</text>
</comment>
<evidence type="ECO:0000313" key="1">
    <source>
        <dbReference type="EMBL" id="MDC9591051.1"/>
    </source>
</evidence>
<keyword evidence="2" id="KW-1185">Reference proteome</keyword>
<sequence>MADFTVRIELHKADSDDYDILYEKMKAKGFTKTITADSGTSYYLPSAEYNYRSNTKNRSDVLDLAYGIAKSVKKDPSVLVTESKGRTWKGLKKI</sequence>
<accession>A0ABT5LIX2</accession>